<gene>
    <name evidence="3" type="ORF">JTE90_025667</name>
</gene>
<evidence type="ECO:0000313" key="3">
    <source>
        <dbReference type="EMBL" id="KAG8171003.1"/>
    </source>
</evidence>
<dbReference type="AlphaFoldDB" id="A0AAV6THI7"/>
<feature type="transmembrane region" description="Helical" evidence="2">
    <location>
        <begin position="757"/>
        <end position="777"/>
    </location>
</feature>
<reference evidence="3 4" key="1">
    <citation type="journal article" date="2022" name="Nat. Ecol. Evol.">
        <title>A masculinizing supergene underlies an exaggerated male reproductive morph in a spider.</title>
        <authorList>
            <person name="Hendrickx F."/>
            <person name="De Corte Z."/>
            <person name="Sonet G."/>
            <person name="Van Belleghem S.M."/>
            <person name="Kostlbacher S."/>
            <person name="Vangestel C."/>
        </authorList>
    </citation>
    <scope>NUCLEOTIDE SEQUENCE [LARGE SCALE GENOMIC DNA]</scope>
    <source>
        <strain evidence="3">W744_W776</strain>
    </source>
</reference>
<keyword evidence="4" id="KW-1185">Reference proteome</keyword>
<proteinExistence type="predicted"/>
<accession>A0AAV6THI7</accession>
<feature type="region of interest" description="Disordered" evidence="1">
    <location>
        <begin position="1"/>
        <end position="20"/>
    </location>
</feature>
<evidence type="ECO:0000256" key="1">
    <source>
        <dbReference type="SAM" id="MobiDB-lite"/>
    </source>
</evidence>
<keyword evidence="2" id="KW-0812">Transmembrane</keyword>
<protein>
    <submittedName>
        <fullName evidence="3">Uncharacterized protein</fullName>
    </submittedName>
</protein>
<dbReference type="Proteomes" id="UP000827092">
    <property type="component" value="Unassembled WGS sequence"/>
</dbReference>
<sequence>MSVMPENEPPHYDTDAVTGNEIYPERDGDHFYIATTDETRIFAKKKDGTPYYARKSTGEEFYPHINGLPVYVYDPDQSVRYALDALGKPVYPKDAQGDEIYVRRKDGRMSIGKNKDDNHVYARKNGLLRSESYYPEDGEIGYRKDGTPVYCTRPEQPFVLYPTDAQGNEFYLRGKNSPSDFIHYADDDDPKAILWPVGSYARDRLGNDIYPVRVLDGGLSMDVIPVTLGYARNRNEEYIYPLDEYGNEYTWVDWIVEEHAFPVGYPVTHDGFVIVPNVQNRPFFLPVHVSNEPEVTLSRIVHLLPRQPSTDFLTNVPASRLSRNVNRGVDYATEPVRDLTIYVNDAGDTSYTVDPRGDQVYRDTLDVTQLFATRDGKPYYARRADGSEYYPTVGGGHVLLSDAGGKQRYARRRQKEIYPRGRDGRDYVILVQGRPVYATDTKGRAYYPQGGDGKEYLVSMEWIHHNGTVIYPVQNLPPDPSNPAHTNTLISSSHPLKALRIPYYPWDGMTEQYGRNSDGSYQFLQVPGEHHPRYARKLDPSTNQKVEFYPPDHGCIYMGDEPLYALDAQNQPIFPINGDRDEYYLPHKSLNMEPIHYYVAGNWLPLPRYAKDHEGHETYPLHLIPSNQLLMEGMLRSRTYARTATRKVVYPLDEYSNEYTLNDATLSEAENFPLGYPQTHDNFIIVPARDDKPYWLQTEPPLSAAAHLYTLSRHVSTDFVTDVPCSSRPARIPRFSWVPDYVKGTLYPGKGDTTSNLTILLLIVVLVTCLVVGLVVVKSSRRK</sequence>
<dbReference type="EMBL" id="JAFNEN010004573">
    <property type="protein sequence ID" value="KAG8171003.1"/>
    <property type="molecule type" value="Genomic_DNA"/>
</dbReference>
<name>A0AAV6THI7_9ARAC</name>
<keyword evidence="2" id="KW-0472">Membrane</keyword>
<keyword evidence="2" id="KW-1133">Transmembrane helix</keyword>
<comment type="caution">
    <text evidence="3">The sequence shown here is derived from an EMBL/GenBank/DDBJ whole genome shotgun (WGS) entry which is preliminary data.</text>
</comment>
<evidence type="ECO:0000313" key="4">
    <source>
        <dbReference type="Proteomes" id="UP000827092"/>
    </source>
</evidence>
<evidence type="ECO:0000256" key="2">
    <source>
        <dbReference type="SAM" id="Phobius"/>
    </source>
</evidence>
<organism evidence="3 4">
    <name type="scientific">Oedothorax gibbosus</name>
    <dbReference type="NCBI Taxonomy" id="931172"/>
    <lineage>
        <taxon>Eukaryota</taxon>
        <taxon>Metazoa</taxon>
        <taxon>Ecdysozoa</taxon>
        <taxon>Arthropoda</taxon>
        <taxon>Chelicerata</taxon>
        <taxon>Arachnida</taxon>
        <taxon>Araneae</taxon>
        <taxon>Araneomorphae</taxon>
        <taxon>Entelegynae</taxon>
        <taxon>Araneoidea</taxon>
        <taxon>Linyphiidae</taxon>
        <taxon>Erigoninae</taxon>
        <taxon>Oedothorax</taxon>
    </lineage>
</organism>